<accession>A0AAV8U4G8</accession>
<reference evidence="2 3" key="1">
    <citation type="submission" date="2021-09" db="EMBL/GenBank/DDBJ databases">
        <title>Genomic insights and catalytic innovation underlie evolution of tropane alkaloids biosynthesis.</title>
        <authorList>
            <person name="Wang Y.-J."/>
            <person name="Tian T."/>
            <person name="Huang J.-P."/>
            <person name="Huang S.-X."/>
        </authorList>
    </citation>
    <scope>NUCLEOTIDE SEQUENCE [LARGE SCALE GENOMIC DNA]</scope>
    <source>
        <strain evidence="2">KIB-2018</strain>
        <tissue evidence="2">Leaf</tissue>
    </source>
</reference>
<dbReference type="EMBL" id="JAIWQS010000002">
    <property type="protein sequence ID" value="KAJ8772890.1"/>
    <property type="molecule type" value="Genomic_DNA"/>
</dbReference>
<gene>
    <name evidence="2" type="ORF">K2173_028067</name>
</gene>
<dbReference type="Proteomes" id="UP001159364">
    <property type="component" value="Linkage Group LG02"/>
</dbReference>
<evidence type="ECO:0000256" key="1">
    <source>
        <dbReference type="SAM" id="MobiDB-lite"/>
    </source>
</evidence>
<feature type="region of interest" description="Disordered" evidence="1">
    <location>
        <begin position="43"/>
        <end position="68"/>
    </location>
</feature>
<keyword evidence="3" id="KW-1185">Reference proteome</keyword>
<comment type="caution">
    <text evidence="2">The sequence shown here is derived from an EMBL/GenBank/DDBJ whole genome shotgun (WGS) entry which is preliminary data.</text>
</comment>
<organism evidence="2 3">
    <name type="scientific">Erythroxylum novogranatense</name>
    <dbReference type="NCBI Taxonomy" id="1862640"/>
    <lineage>
        <taxon>Eukaryota</taxon>
        <taxon>Viridiplantae</taxon>
        <taxon>Streptophyta</taxon>
        <taxon>Embryophyta</taxon>
        <taxon>Tracheophyta</taxon>
        <taxon>Spermatophyta</taxon>
        <taxon>Magnoliopsida</taxon>
        <taxon>eudicotyledons</taxon>
        <taxon>Gunneridae</taxon>
        <taxon>Pentapetalae</taxon>
        <taxon>rosids</taxon>
        <taxon>fabids</taxon>
        <taxon>Malpighiales</taxon>
        <taxon>Erythroxylaceae</taxon>
        <taxon>Erythroxylum</taxon>
    </lineage>
</organism>
<proteinExistence type="predicted"/>
<dbReference type="AlphaFoldDB" id="A0AAV8U4G8"/>
<sequence length="346" mass="38337">MGIDNIDNAKTGTGLLEKNLDMVTIMLEKDGIEVLAHIPIEEKGESISMEDTSPSLSKGPEPSQLNNSHTINDQELVGVTDLYCKEKHVIVDKGEESTNMEIVVGSVDRGWTDNGIVNPIDGKNFMSCEDPIVQLAIGNFKMVDCSEISPIKSPTGSGLGKCNVMQEPSNHKLFDKDNDSLGCEDSCMQLHVGASEVVTYSFLAEDETTSVIADVHISIGDVVTGDEDNGNQIVGVRIEQVVTHIFQRKTTLDNFSAENGENLDNITNESTLEHYRIEWANMLTPIATVGQIENQETRDIQQTEDCDTPLIIVHVLDISRDFCVQPKYARRKFARKRAQNPKDQKW</sequence>
<name>A0AAV8U4G8_9ROSI</name>
<protein>
    <submittedName>
        <fullName evidence="2">Uncharacterized protein</fullName>
    </submittedName>
</protein>
<evidence type="ECO:0000313" key="2">
    <source>
        <dbReference type="EMBL" id="KAJ8772890.1"/>
    </source>
</evidence>
<evidence type="ECO:0000313" key="3">
    <source>
        <dbReference type="Proteomes" id="UP001159364"/>
    </source>
</evidence>